<dbReference type="GO" id="GO:0000166">
    <property type="term" value="F:nucleotide binding"/>
    <property type="evidence" value="ECO:0007669"/>
    <property type="project" value="UniProtKB-KW"/>
</dbReference>
<dbReference type="Gene3D" id="3.40.50.2020">
    <property type="match status" value="1"/>
</dbReference>
<keyword evidence="9 16" id="KW-0808">Transferase</keyword>
<comment type="pathway">
    <text evidence="5">Purine metabolism; GMP biosynthesis via salvage pathway; GMP from guanine: step 1/1.</text>
</comment>
<dbReference type="InterPro" id="IPR050408">
    <property type="entry name" value="HGPRT"/>
</dbReference>
<dbReference type="EC" id="2.4.2.8" evidence="16"/>
<dbReference type="GO" id="GO:0005829">
    <property type="term" value="C:cytosol"/>
    <property type="evidence" value="ECO:0007669"/>
    <property type="project" value="TreeGrafter"/>
</dbReference>
<evidence type="ECO:0000313" key="19">
    <source>
        <dbReference type="Proteomes" id="UP000727857"/>
    </source>
</evidence>
<dbReference type="FunFam" id="3.40.50.2020:FF:000006">
    <property type="entry name" value="Hypoxanthine phosphoribosyltransferase"/>
    <property type="match status" value="1"/>
</dbReference>
<feature type="domain" description="Phosphoribosyltransferase" evidence="17">
    <location>
        <begin position="11"/>
        <end position="159"/>
    </location>
</feature>
<protein>
    <recommendedName>
        <fullName evidence="16">Hypoxanthine phosphoribosyltransferase</fullName>
        <ecNumber evidence="16">2.4.2.8</ecNumber>
    </recommendedName>
</protein>
<dbReference type="GO" id="GO:0004422">
    <property type="term" value="F:hypoxanthine phosphoribosyltransferase activity"/>
    <property type="evidence" value="ECO:0007669"/>
    <property type="project" value="InterPro"/>
</dbReference>
<evidence type="ECO:0000256" key="13">
    <source>
        <dbReference type="ARBA" id="ARBA00022842"/>
    </source>
</evidence>
<keyword evidence="7 16" id="KW-0963">Cytoplasm</keyword>
<evidence type="ECO:0000256" key="14">
    <source>
        <dbReference type="ARBA" id="ARBA00048811"/>
    </source>
</evidence>
<comment type="caution">
    <text evidence="18">The sequence shown here is derived from an EMBL/GenBank/DDBJ whole genome shotgun (WGS) entry which is preliminary data.</text>
</comment>
<evidence type="ECO:0000256" key="2">
    <source>
        <dbReference type="ARBA" id="ARBA00002049"/>
    </source>
</evidence>
<evidence type="ECO:0000256" key="15">
    <source>
        <dbReference type="ARBA" id="ARBA00049402"/>
    </source>
</evidence>
<gene>
    <name evidence="18" type="primary">hpt</name>
    <name evidence="18" type="ORF">IAB16_05130</name>
</gene>
<comment type="similarity">
    <text evidence="6 16">Belongs to the purine/pyrimidine phosphoribosyltransferase family.</text>
</comment>
<dbReference type="InterPro" id="IPR000836">
    <property type="entry name" value="PRTase_dom"/>
</dbReference>
<keyword evidence="12 16" id="KW-0547">Nucleotide-binding</keyword>
<sequence length="178" mass="20100">MHSDVQRILLSGDEIAERVTEIAETITRDYAGESVLMVGILRGAVVFFAELVKKIDLDLRFDFMVVSSYGSSTDSSGEVRIVKDLSQPIEGMNVIIVEDIIDTGYTLKNLMKLLRTRNPKSLKICALLDKPSRRKVELEGDYVGFKVPNEFVVGYGLDYNEKYRNLPDICILKPEIYS</sequence>
<evidence type="ECO:0000256" key="16">
    <source>
        <dbReference type="RuleBase" id="RU364099"/>
    </source>
</evidence>
<evidence type="ECO:0000259" key="17">
    <source>
        <dbReference type="Pfam" id="PF00156"/>
    </source>
</evidence>
<dbReference type="AlphaFoldDB" id="A0A940DGJ3"/>
<proteinExistence type="inferred from homology"/>
<evidence type="ECO:0000313" key="18">
    <source>
        <dbReference type="EMBL" id="MBO8424380.1"/>
    </source>
</evidence>
<evidence type="ECO:0000256" key="11">
    <source>
        <dbReference type="ARBA" id="ARBA00022726"/>
    </source>
</evidence>
<dbReference type="GO" id="GO:0006178">
    <property type="term" value="P:guanine salvage"/>
    <property type="evidence" value="ECO:0007669"/>
    <property type="project" value="TreeGrafter"/>
</dbReference>
<evidence type="ECO:0000256" key="10">
    <source>
        <dbReference type="ARBA" id="ARBA00022723"/>
    </source>
</evidence>
<accession>A0A940DGJ3</accession>
<evidence type="ECO:0000256" key="4">
    <source>
        <dbReference type="ARBA" id="ARBA00004669"/>
    </source>
</evidence>
<evidence type="ECO:0000256" key="1">
    <source>
        <dbReference type="ARBA" id="ARBA00001946"/>
    </source>
</evidence>
<organism evidence="18 19">
    <name type="scientific">Candidatus Stercoripulliclostridium pullicola</name>
    <dbReference type="NCBI Taxonomy" id="2840953"/>
    <lineage>
        <taxon>Bacteria</taxon>
        <taxon>Bacillati</taxon>
        <taxon>Bacillota</taxon>
        <taxon>Clostridia</taxon>
        <taxon>Eubacteriales</taxon>
        <taxon>Candidatus Stercoripulliclostridium</taxon>
    </lineage>
</organism>
<dbReference type="Proteomes" id="UP000727857">
    <property type="component" value="Unassembled WGS sequence"/>
</dbReference>
<keyword evidence="11 16" id="KW-0660">Purine salvage</keyword>
<dbReference type="NCBIfam" id="TIGR01203">
    <property type="entry name" value="HGPRTase"/>
    <property type="match status" value="1"/>
</dbReference>
<evidence type="ECO:0000256" key="6">
    <source>
        <dbReference type="ARBA" id="ARBA00008391"/>
    </source>
</evidence>
<evidence type="ECO:0000256" key="5">
    <source>
        <dbReference type="ARBA" id="ARBA00004676"/>
    </source>
</evidence>
<keyword evidence="8 16" id="KW-0328">Glycosyltransferase</keyword>
<dbReference type="EMBL" id="JADINF010000130">
    <property type="protein sequence ID" value="MBO8424380.1"/>
    <property type="molecule type" value="Genomic_DNA"/>
</dbReference>
<comment type="catalytic activity">
    <reaction evidence="14">
        <text>GMP + diphosphate = guanine + 5-phospho-alpha-D-ribose 1-diphosphate</text>
        <dbReference type="Rhea" id="RHEA:25424"/>
        <dbReference type="ChEBI" id="CHEBI:16235"/>
        <dbReference type="ChEBI" id="CHEBI:33019"/>
        <dbReference type="ChEBI" id="CHEBI:58017"/>
        <dbReference type="ChEBI" id="CHEBI:58115"/>
        <dbReference type="EC" id="2.4.2.8"/>
    </reaction>
    <physiologicalReaction direction="right-to-left" evidence="14">
        <dbReference type="Rhea" id="RHEA:25426"/>
    </physiologicalReaction>
</comment>
<dbReference type="CDD" id="cd06223">
    <property type="entry name" value="PRTases_typeI"/>
    <property type="match status" value="1"/>
</dbReference>
<reference evidence="18" key="2">
    <citation type="journal article" date="2021" name="PeerJ">
        <title>Extensive microbial diversity within the chicken gut microbiome revealed by metagenomics and culture.</title>
        <authorList>
            <person name="Gilroy R."/>
            <person name="Ravi A."/>
            <person name="Getino M."/>
            <person name="Pursley I."/>
            <person name="Horton D.L."/>
            <person name="Alikhan N.F."/>
            <person name="Baker D."/>
            <person name="Gharbi K."/>
            <person name="Hall N."/>
            <person name="Watson M."/>
            <person name="Adriaenssens E.M."/>
            <person name="Foster-Nyarko E."/>
            <person name="Jarju S."/>
            <person name="Secka A."/>
            <person name="Antonio M."/>
            <person name="Oren A."/>
            <person name="Chaudhuri R.R."/>
            <person name="La Ragione R."/>
            <person name="Hildebrand F."/>
            <person name="Pallen M.J."/>
        </authorList>
    </citation>
    <scope>NUCLEOTIDE SEQUENCE</scope>
    <source>
        <strain evidence="18">517</strain>
    </source>
</reference>
<dbReference type="GO" id="GO:0032264">
    <property type="term" value="P:IMP salvage"/>
    <property type="evidence" value="ECO:0007669"/>
    <property type="project" value="TreeGrafter"/>
</dbReference>
<dbReference type="Pfam" id="PF00156">
    <property type="entry name" value="Pribosyltran"/>
    <property type="match status" value="1"/>
</dbReference>
<comment type="catalytic activity">
    <reaction evidence="15">
        <text>IMP + diphosphate = hypoxanthine + 5-phospho-alpha-D-ribose 1-diphosphate</text>
        <dbReference type="Rhea" id="RHEA:17973"/>
        <dbReference type="ChEBI" id="CHEBI:17368"/>
        <dbReference type="ChEBI" id="CHEBI:33019"/>
        <dbReference type="ChEBI" id="CHEBI:58017"/>
        <dbReference type="ChEBI" id="CHEBI:58053"/>
        <dbReference type="EC" id="2.4.2.8"/>
    </reaction>
    <physiologicalReaction direction="right-to-left" evidence="15">
        <dbReference type="Rhea" id="RHEA:17975"/>
    </physiologicalReaction>
</comment>
<evidence type="ECO:0000256" key="3">
    <source>
        <dbReference type="ARBA" id="ARBA00004496"/>
    </source>
</evidence>
<dbReference type="InterPro" id="IPR029057">
    <property type="entry name" value="PRTase-like"/>
</dbReference>
<evidence type="ECO:0000256" key="7">
    <source>
        <dbReference type="ARBA" id="ARBA00022490"/>
    </source>
</evidence>
<name>A0A940DGJ3_9FIRM</name>
<dbReference type="GO" id="GO:0006166">
    <property type="term" value="P:purine ribonucleoside salvage"/>
    <property type="evidence" value="ECO:0007669"/>
    <property type="project" value="UniProtKB-KW"/>
</dbReference>
<dbReference type="GO" id="GO:0032263">
    <property type="term" value="P:GMP salvage"/>
    <property type="evidence" value="ECO:0007669"/>
    <property type="project" value="TreeGrafter"/>
</dbReference>
<dbReference type="PANTHER" id="PTHR43340:SF1">
    <property type="entry name" value="HYPOXANTHINE PHOSPHORIBOSYLTRANSFERASE"/>
    <property type="match status" value="1"/>
</dbReference>
<dbReference type="SUPFAM" id="SSF53271">
    <property type="entry name" value="PRTase-like"/>
    <property type="match status" value="1"/>
</dbReference>
<dbReference type="GO" id="GO:0052657">
    <property type="term" value="F:guanine phosphoribosyltransferase activity"/>
    <property type="evidence" value="ECO:0007669"/>
    <property type="project" value="UniProtKB-ARBA"/>
</dbReference>
<evidence type="ECO:0000256" key="9">
    <source>
        <dbReference type="ARBA" id="ARBA00022679"/>
    </source>
</evidence>
<keyword evidence="10 16" id="KW-0479">Metal-binding</keyword>
<evidence type="ECO:0000256" key="12">
    <source>
        <dbReference type="ARBA" id="ARBA00022741"/>
    </source>
</evidence>
<keyword evidence="13 16" id="KW-0460">Magnesium</keyword>
<dbReference type="GO" id="GO:0000287">
    <property type="term" value="F:magnesium ion binding"/>
    <property type="evidence" value="ECO:0007669"/>
    <property type="project" value="TreeGrafter"/>
</dbReference>
<evidence type="ECO:0000256" key="8">
    <source>
        <dbReference type="ARBA" id="ARBA00022676"/>
    </source>
</evidence>
<dbReference type="InterPro" id="IPR005904">
    <property type="entry name" value="Hxn_phspho_trans"/>
</dbReference>
<comment type="function">
    <text evidence="2">Purine salvage pathway enzyme that catalyzes the transfer of the ribosyl-5-phosphate group from 5-phospho-alpha-D-ribose 1-diphosphate (PRPP) to the N9 position of the 6-oxopurines hypoxanthine and guanine to form the corresponding ribonucleotides IMP (inosine 5'-monophosphate) and GMP (guanosine 5'-monophosphate), with the release of PPi.</text>
</comment>
<dbReference type="PANTHER" id="PTHR43340">
    <property type="entry name" value="HYPOXANTHINE-GUANINE PHOSPHORIBOSYLTRANSFERASE"/>
    <property type="match status" value="1"/>
</dbReference>
<reference evidence="18" key="1">
    <citation type="submission" date="2020-10" db="EMBL/GenBank/DDBJ databases">
        <authorList>
            <person name="Gilroy R."/>
        </authorList>
    </citation>
    <scope>NUCLEOTIDE SEQUENCE</scope>
    <source>
        <strain evidence="18">517</strain>
    </source>
</reference>
<comment type="pathway">
    <text evidence="4 16">Purine metabolism; IMP biosynthesis via salvage pathway; IMP from hypoxanthine: step 1/1.</text>
</comment>
<dbReference type="GO" id="GO:0046100">
    <property type="term" value="P:hypoxanthine metabolic process"/>
    <property type="evidence" value="ECO:0007669"/>
    <property type="project" value="TreeGrafter"/>
</dbReference>
<comment type="subcellular location">
    <subcellularLocation>
        <location evidence="3 16">Cytoplasm</location>
    </subcellularLocation>
</comment>
<comment type="cofactor">
    <cofactor evidence="1 16">
        <name>Mg(2+)</name>
        <dbReference type="ChEBI" id="CHEBI:18420"/>
    </cofactor>
</comment>